<keyword evidence="2 12" id="KW-0808">Transferase</keyword>
<keyword evidence="6" id="KW-0547">Nucleotide-binding</keyword>
<gene>
    <name evidence="12" type="ORF">M3M28_12290</name>
</gene>
<evidence type="ECO:0000256" key="7">
    <source>
        <dbReference type="ARBA" id="ARBA00022800"/>
    </source>
</evidence>
<protein>
    <submittedName>
        <fullName evidence="12">CCA tRNA nucleotidyltransferase</fullName>
        <ecNumber evidence="12">2.7.7.72</ecNumber>
    </submittedName>
</protein>
<dbReference type="InterPro" id="IPR043519">
    <property type="entry name" value="NT_sf"/>
</dbReference>
<dbReference type="PANTHER" id="PTHR47545:SF1">
    <property type="entry name" value="MULTIFUNCTIONAL CCA PROTEIN"/>
    <property type="match status" value="1"/>
</dbReference>
<proteinExistence type="predicted"/>
<keyword evidence="8" id="KW-0067">ATP-binding</keyword>
<evidence type="ECO:0000256" key="3">
    <source>
        <dbReference type="ARBA" id="ARBA00022694"/>
    </source>
</evidence>
<dbReference type="Pfam" id="PF12627">
    <property type="entry name" value="PolyA_pol_RNAbd"/>
    <property type="match status" value="1"/>
</dbReference>
<dbReference type="InterPro" id="IPR003607">
    <property type="entry name" value="HD/PDEase_dom"/>
</dbReference>
<evidence type="ECO:0000313" key="12">
    <source>
        <dbReference type="EMBL" id="UQN14805.1"/>
    </source>
</evidence>
<keyword evidence="9" id="KW-0460">Magnesium</keyword>
<dbReference type="GO" id="GO:0004810">
    <property type="term" value="F:CCA tRNA nucleotidyltransferase activity"/>
    <property type="evidence" value="ECO:0007669"/>
    <property type="project" value="UniProtKB-EC"/>
</dbReference>
<sequence>MQHVQTALHRLSELAESRPVATLSAAFADAGVELALVGGPVRDAFLGVAVHDLDFATNARPERILEIVRPISEAHWDIGREFGTIGARIHGEQVEITTYRADSYDGTSRKPVVAFGDSLEGDLLRRDFTVNALALALPELKLVDPTGGLDDLMEGVLRTPIEPEVSFGDDPLRMLRAVRFTSQLGFYLDLPALEAVGELRRRILDISAERVRDELVKLLSTASPRAGIELLVESGLAELVLPELPALQLERDDAHQHKDVFDHSIKVLENAIALERAAHEGDPELPSPDVVLRFAALLHDIGKPKTREFAPGGKVTFHGHDWVGAKLTKKRLGALRFDNETIKQVARLVELHMRLYNYGDAGWTDSAVRRFARDAGPLLDRLLRLIRADITTRNKRKSERLQFGIDSLEARLGELREQEAIDAIRPDLDGDEIMRILDIGPSRTVGEARNFLLELRLDEGPLGADEAERRLRAWWSEREAE</sequence>
<keyword evidence="7" id="KW-0692">RNA repair</keyword>
<dbReference type="PANTHER" id="PTHR47545">
    <property type="entry name" value="MULTIFUNCTIONAL CCA PROTEIN"/>
    <property type="match status" value="1"/>
</dbReference>
<organism evidence="12">
    <name type="scientific">Gulosibacter sediminis</name>
    <dbReference type="NCBI Taxonomy" id="1729695"/>
    <lineage>
        <taxon>Bacteria</taxon>
        <taxon>Bacillati</taxon>
        <taxon>Actinomycetota</taxon>
        <taxon>Actinomycetes</taxon>
        <taxon>Micrococcales</taxon>
        <taxon>Microbacteriaceae</taxon>
        <taxon>Gulosibacter</taxon>
    </lineage>
</organism>
<evidence type="ECO:0000259" key="11">
    <source>
        <dbReference type="SMART" id="SM00471"/>
    </source>
</evidence>
<dbReference type="Gene3D" id="1.10.3090.10">
    <property type="entry name" value="cca-adding enzyme, domain 2"/>
    <property type="match status" value="1"/>
</dbReference>
<dbReference type="InterPro" id="IPR006674">
    <property type="entry name" value="HD_domain"/>
</dbReference>
<dbReference type="NCBIfam" id="TIGR00277">
    <property type="entry name" value="HDIG"/>
    <property type="match status" value="1"/>
</dbReference>
<dbReference type="SUPFAM" id="SSF81891">
    <property type="entry name" value="Poly A polymerase C-terminal region-like"/>
    <property type="match status" value="1"/>
</dbReference>
<evidence type="ECO:0000256" key="1">
    <source>
        <dbReference type="ARBA" id="ARBA00001946"/>
    </source>
</evidence>
<dbReference type="Pfam" id="PF01966">
    <property type="entry name" value="HD"/>
    <property type="match status" value="1"/>
</dbReference>
<accession>A0ABY4MWL2</accession>
<evidence type="ECO:0000256" key="6">
    <source>
        <dbReference type="ARBA" id="ARBA00022741"/>
    </source>
</evidence>
<dbReference type="InterPro" id="IPR032828">
    <property type="entry name" value="PolyA_RNA-bd"/>
</dbReference>
<dbReference type="Gene3D" id="3.30.460.10">
    <property type="entry name" value="Beta Polymerase, domain 2"/>
    <property type="match status" value="1"/>
</dbReference>
<feature type="domain" description="HD/PDEase" evidence="11">
    <location>
        <begin position="256"/>
        <end position="479"/>
    </location>
</feature>
<dbReference type="CDD" id="cd05398">
    <property type="entry name" value="NT_ClassII-CCAase"/>
    <property type="match status" value="1"/>
</dbReference>
<dbReference type="InterPro" id="IPR050124">
    <property type="entry name" value="tRNA_CCA-adding_enzyme"/>
</dbReference>
<dbReference type="InterPro" id="IPR002646">
    <property type="entry name" value="PolA_pol_head_dom"/>
</dbReference>
<evidence type="ECO:0000256" key="9">
    <source>
        <dbReference type="ARBA" id="ARBA00022842"/>
    </source>
</evidence>
<keyword evidence="4 12" id="KW-0548">Nucleotidyltransferase</keyword>
<keyword evidence="3" id="KW-0819">tRNA processing</keyword>
<comment type="cofactor">
    <cofactor evidence="1">
        <name>Mg(2+)</name>
        <dbReference type="ChEBI" id="CHEBI:18420"/>
    </cofactor>
</comment>
<evidence type="ECO:0000256" key="10">
    <source>
        <dbReference type="ARBA" id="ARBA00022884"/>
    </source>
</evidence>
<dbReference type="NCBIfam" id="TIGR02692">
    <property type="entry name" value="tRNA_CCA_actino"/>
    <property type="match status" value="1"/>
</dbReference>
<keyword evidence="10" id="KW-0694">RNA-binding</keyword>
<dbReference type="EMBL" id="CP097160">
    <property type="protein sequence ID" value="UQN14805.1"/>
    <property type="molecule type" value="Genomic_DNA"/>
</dbReference>
<evidence type="ECO:0000256" key="4">
    <source>
        <dbReference type="ARBA" id="ARBA00022695"/>
    </source>
</evidence>
<evidence type="ECO:0000256" key="5">
    <source>
        <dbReference type="ARBA" id="ARBA00022723"/>
    </source>
</evidence>
<dbReference type="InterPro" id="IPR006675">
    <property type="entry name" value="HDIG_dom"/>
</dbReference>
<dbReference type="CDD" id="cd00077">
    <property type="entry name" value="HDc"/>
    <property type="match status" value="1"/>
</dbReference>
<reference evidence="12" key="1">
    <citation type="submission" date="2022-05" db="EMBL/GenBank/DDBJ databases">
        <title>Complete genome sequence of toluene-degrading Gulosibacter sediminis strain ACHW.36C.</title>
        <authorList>
            <person name="Wai A.C."/>
            <person name="Lai G.K."/>
            <person name="Griffin S.D."/>
            <person name="Leung F.C."/>
        </authorList>
    </citation>
    <scope>NUCLEOTIDE SEQUENCE [LARGE SCALE GENOMIC DNA]</scope>
    <source>
        <strain evidence="12">ACHW.36C</strain>
    </source>
</reference>
<evidence type="ECO:0000256" key="8">
    <source>
        <dbReference type="ARBA" id="ARBA00022840"/>
    </source>
</evidence>
<name>A0ABY4MWL2_9MICO</name>
<dbReference type="Pfam" id="PF01743">
    <property type="entry name" value="PolyA_pol"/>
    <property type="match status" value="1"/>
</dbReference>
<keyword evidence="5" id="KW-0479">Metal-binding</keyword>
<dbReference type="EC" id="2.7.7.72" evidence="12"/>
<evidence type="ECO:0000256" key="2">
    <source>
        <dbReference type="ARBA" id="ARBA00022679"/>
    </source>
</evidence>
<dbReference type="SMART" id="SM00471">
    <property type="entry name" value="HDc"/>
    <property type="match status" value="1"/>
</dbReference>
<dbReference type="InterPro" id="IPR014065">
    <property type="entry name" value="tRNA_adenylyltransferase"/>
</dbReference>
<dbReference type="SUPFAM" id="SSF81301">
    <property type="entry name" value="Nucleotidyltransferase"/>
    <property type="match status" value="1"/>
</dbReference>